<dbReference type="RefSeq" id="WP_195876650.1">
    <property type="nucleotide sequence ID" value="NZ_JADOEL010000023.1"/>
</dbReference>
<reference evidence="1 2" key="1">
    <citation type="submission" date="2020-11" db="EMBL/GenBank/DDBJ databases">
        <title>WGS of Herminiimonas contaminans strain Marseille-Q4544 isolated from planarians Schmidtea mediterranea.</title>
        <authorList>
            <person name="Kangale L."/>
        </authorList>
    </citation>
    <scope>NUCLEOTIDE SEQUENCE [LARGE SCALE GENOMIC DNA]</scope>
    <source>
        <strain evidence="1 2">Marseille-Q4544</strain>
    </source>
</reference>
<dbReference type="EMBL" id="JADOEL010000023">
    <property type="protein sequence ID" value="MBF8179668.1"/>
    <property type="molecule type" value="Genomic_DNA"/>
</dbReference>
<accession>A0ABS0EZ56</accession>
<protein>
    <submittedName>
        <fullName evidence="1">DUF2313 domain-containing protein</fullName>
    </submittedName>
</protein>
<name>A0ABS0EZ56_9BURK</name>
<dbReference type="Proteomes" id="UP000657372">
    <property type="component" value="Unassembled WGS sequence"/>
</dbReference>
<gene>
    <name evidence="1" type="ORF">IXC47_18455</name>
</gene>
<sequence>MDPFSKEDYASVYQQLQPTGLAWPTSKKSLWRKLYNAFGRMAVSVHATLLLLTRELDPRSTSQLLNEWEKFAGLPDECVIEQGTESERRAAVHSKITATGGASAEYFISVANALGYAGATVTEFPVARFGRARFGTARFHDRRWRNVWQLNLHAPGPVPARFLDRFGVRFYQSASPVLECRIRKLKPSHTQAFFHYGE</sequence>
<keyword evidence="2" id="KW-1185">Reference proteome</keyword>
<dbReference type="Pfam" id="PF10076">
    <property type="entry name" value="Phage_Mu_Gp48"/>
    <property type="match status" value="1"/>
</dbReference>
<proteinExistence type="predicted"/>
<comment type="caution">
    <text evidence="1">The sequence shown here is derived from an EMBL/GenBank/DDBJ whole genome shotgun (WGS) entry which is preliminary data.</text>
</comment>
<evidence type="ECO:0000313" key="2">
    <source>
        <dbReference type="Proteomes" id="UP000657372"/>
    </source>
</evidence>
<dbReference type="InterPro" id="IPR018755">
    <property type="entry name" value="Phage_Mu_Gp48"/>
</dbReference>
<organism evidence="1 2">
    <name type="scientific">Herminiimonas contaminans</name>
    <dbReference type="NCBI Taxonomy" id="1111140"/>
    <lineage>
        <taxon>Bacteria</taxon>
        <taxon>Pseudomonadati</taxon>
        <taxon>Pseudomonadota</taxon>
        <taxon>Betaproteobacteria</taxon>
        <taxon>Burkholderiales</taxon>
        <taxon>Oxalobacteraceae</taxon>
        <taxon>Herminiimonas</taxon>
    </lineage>
</organism>
<evidence type="ECO:0000313" key="1">
    <source>
        <dbReference type="EMBL" id="MBF8179668.1"/>
    </source>
</evidence>